<keyword evidence="6" id="KW-1185">Reference proteome</keyword>
<comment type="similarity">
    <text evidence="1">Belongs to the class-I aminoacyl-tRNA synthetase family.</text>
</comment>
<dbReference type="Proteomes" id="UP000515154">
    <property type="component" value="Unplaced"/>
</dbReference>
<dbReference type="PRINTS" id="PR00983">
    <property type="entry name" value="TRNASYNTHCYS"/>
</dbReference>
<evidence type="ECO:0000313" key="7">
    <source>
        <dbReference type="RefSeq" id="XP_036355537.1"/>
    </source>
</evidence>
<keyword evidence="4" id="KW-0067">ATP-binding</keyword>
<dbReference type="InterPro" id="IPR014729">
    <property type="entry name" value="Rossmann-like_a/b/a_fold"/>
</dbReference>
<gene>
    <name evidence="7" type="primary">LOC115230403</name>
</gene>
<dbReference type="Pfam" id="PF01406">
    <property type="entry name" value="tRNA-synt_1e"/>
    <property type="match status" value="1"/>
</dbReference>
<sequence length="476" mass="53445">MTATEILTWSEGRLTWYGCGPTVYDSPHIGHARWVIWLIVRTYVSFDIIRRILQNYCGIKVTYCMNITDIDDKIIRRARQHHLLSQYEQTACSIEEVRKDIALASRLVTHCAVPLAEYLDEQYGHTVNTLFTSLPRKYEEEFFQKMDLLGVGHVSNVMRPDVVPRVTECVPQIVEYIQRIIAHGFAYGQGFIGRYVSAGSVYFDVPAFSLHHSYARLVPESVTDLKSLAEGEGSLATSGEKRSARDFALWKASKEGEPSWDSPWSKVVVRFSVEGRPGWHIECSVMATAVFGAQMDIHSGGHDLKFPHHDNEMAQAEVSFLFDGAYFNGGPWVRYFLHSGHLTINGCKMSKSLKNFITIDAALAETSPRRLRLLFLLHVWNQPFDYSPDALAEAATYDRQFSTGTHADASRRCNLRYSGSNMADSFNTRQCLNELKALISVANSVVQSTIGSPTGVGSVRMVGNYIISILKVCCSV</sequence>
<reference evidence="7" key="1">
    <citation type="submission" date="2025-08" db="UniProtKB">
        <authorList>
            <consortium name="RefSeq"/>
        </authorList>
    </citation>
    <scope>IDENTIFICATION</scope>
</reference>
<organism evidence="6 7">
    <name type="scientific">Octopus sinensis</name>
    <name type="common">East Asian common octopus</name>
    <dbReference type="NCBI Taxonomy" id="2607531"/>
    <lineage>
        <taxon>Eukaryota</taxon>
        <taxon>Metazoa</taxon>
        <taxon>Spiralia</taxon>
        <taxon>Lophotrochozoa</taxon>
        <taxon>Mollusca</taxon>
        <taxon>Cephalopoda</taxon>
        <taxon>Coleoidea</taxon>
        <taxon>Octopodiformes</taxon>
        <taxon>Octopoda</taxon>
        <taxon>Incirrata</taxon>
        <taxon>Octopodidae</taxon>
        <taxon>Octopus</taxon>
    </lineage>
</organism>
<dbReference type="GO" id="GO:0005524">
    <property type="term" value="F:ATP binding"/>
    <property type="evidence" value="ECO:0007669"/>
    <property type="project" value="UniProtKB-KW"/>
</dbReference>
<evidence type="ECO:0000313" key="6">
    <source>
        <dbReference type="Proteomes" id="UP000515154"/>
    </source>
</evidence>
<evidence type="ECO:0000259" key="5">
    <source>
        <dbReference type="Pfam" id="PF01406"/>
    </source>
</evidence>
<dbReference type="RefSeq" id="XP_036355537.1">
    <property type="nucleotide sequence ID" value="XM_036499644.1"/>
</dbReference>
<evidence type="ECO:0000256" key="4">
    <source>
        <dbReference type="ARBA" id="ARBA00022840"/>
    </source>
</evidence>
<dbReference type="Gene3D" id="3.40.50.620">
    <property type="entry name" value="HUPs"/>
    <property type="match status" value="1"/>
</dbReference>
<feature type="domain" description="tRNA synthetases class I catalytic" evidence="5">
    <location>
        <begin position="10"/>
        <end position="394"/>
    </location>
</feature>
<dbReference type="PANTHER" id="PTHR10890:SF27">
    <property type="entry name" value="CYSTEINE--TRNA LIGASE, MITOCHONDRIAL-RELATED"/>
    <property type="match status" value="1"/>
</dbReference>
<evidence type="ECO:0000256" key="2">
    <source>
        <dbReference type="ARBA" id="ARBA00022598"/>
    </source>
</evidence>
<name>A0A7E6EL50_9MOLL</name>
<protein>
    <submittedName>
        <fullName evidence="7">LOW QUALITY PROTEIN: cysteine--tRNA ligase, cytoplasmic-like</fullName>
    </submittedName>
</protein>
<accession>A0A7E6EL50</accession>
<dbReference type="GO" id="GO:0006423">
    <property type="term" value="P:cysteinyl-tRNA aminoacylation"/>
    <property type="evidence" value="ECO:0007669"/>
    <property type="project" value="TreeGrafter"/>
</dbReference>
<keyword evidence="3" id="KW-0547">Nucleotide-binding</keyword>
<dbReference type="KEGG" id="osn:115230403"/>
<dbReference type="InterPro" id="IPR024909">
    <property type="entry name" value="Cys-tRNA/MSH_ligase"/>
</dbReference>
<keyword evidence="2" id="KW-0436">Ligase</keyword>
<evidence type="ECO:0000256" key="3">
    <source>
        <dbReference type="ARBA" id="ARBA00022741"/>
    </source>
</evidence>
<dbReference type="PANTHER" id="PTHR10890">
    <property type="entry name" value="CYSTEINYL-TRNA SYNTHETASE"/>
    <property type="match status" value="1"/>
</dbReference>
<dbReference type="GO" id="GO:0004817">
    <property type="term" value="F:cysteine-tRNA ligase activity"/>
    <property type="evidence" value="ECO:0007669"/>
    <property type="project" value="TreeGrafter"/>
</dbReference>
<dbReference type="InterPro" id="IPR032678">
    <property type="entry name" value="tRNA-synt_1_cat_dom"/>
</dbReference>
<dbReference type="AlphaFoldDB" id="A0A7E6EL50"/>
<dbReference type="GO" id="GO:0005737">
    <property type="term" value="C:cytoplasm"/>
    <property type="evidence" value="ECO:0007669"/>
    <property type="project" value="TreeGrafter"/>
</dbReference>
<dbReference type="SUPFAM" id="SSF52374">
    <property type="entry name" value="Nucleotidylyl transferase"/>
    <property type="match status" value="1"/>
</dbReference>
<proteinExistence type="inferred from homology"/>
<evidence type="ECO:0000256" key="1">
    <source>
        <dbReference type="ARBA" id="ARBA00005594"/>
    </source>
</evidence>